<sequence>MKYLIQILAKIVPYAEADQVLNDLNECKQAYVEIQEKQLQQELTEQLKDDLLINVVGAGASEGGHFEVNIPYTTVSFEDAMNKETIWYEYVYLTEQQALVV</sequence>
<dbReference type="Proteomes" id="UP000324800">
    <property type="component" value="Unassembled WGS sequence"/>
</dbReference>
<feature type="non-terminal residue" evidence="1">
    <location>
        <position position="101"/>
    </location>
</feature>
<name>A0A5J4TQT9_9EUKA</name>
<organism evidence="1 2">
    <name type="scientific">Streblomastix strix</name>
    <dbReference type="NCBI Taxonomy" id="222440"/>
    <lineage>
        <taxon>Eukaryota</taxon>
        <taxon>Metamonada</taxon>
        <taxon>Preaxostyla</taxon>
        <taxon>Oxymonadida</taxon>
        <taxon>Streblomastigidae</taxon>
        <taxon>Streblomastix</taxon>
    </lineage>
</organism>
<protein>
    <submittedName>
        <fullName evidence="1">Uncharacterized protein</fullName>
    </submittedName>
</protein>
<accession>A0A5J4TQT9</accession>
<dbReference type="EMBL" id="SNRW01027164">
    <property type="protein sequence ID" value="KAA6360272.1"/>
    <property type="molecule type" value="Genomic_DNA"/>
</dbReference>
<evidence type="ECO:0000313" key="2">
    <source>
        <dbReference type="Proteomes" id="UP000324800"/>
    </source>
</evidence>
<evidence type="ECO:0000313" key="1">
    <source>
        <dbReference type="EMBL" id="KAA6360272.1"/>
    </source>
</evidence>
<comment type="caution">
    <text evidence="1">The sequence shown here is derived from an EMBL/GenBank/DDBJ whole genome shotgun (WGS) entry which is preliminary data.</text>
</comment>
<reference evidence="1 2" key="1">
    <citation type="submission" date="2019-03" db="EMBL/GenBank/DDBJ databases">
        <title>Single cell metagenomics reveals metabolic interactions within the superorganism composed of flagellate Streblomastix strix and complex community of Bacteroidetes bacteria on its surface.</title>
        <authorList>
            <person name="Treitli S.C."/>
            <person name="Kolisko M."/>
            <person name="Husnik F."/>
            <person name="Keeling P."/>
            <person name="Hampl V."/>
        </authorList>
    </citation>
    <scope>NUCLEOTIDE SEQUENCE [LARGE SCALE GENOMIC DNA]</scope>
    <source>
        <strain evidence="1">ST1C</strain>
    </source>
</reference>
<proteinExistence type="predicted"/>
<dbReference type="AlphaFoldDB" id="A0A5J4TQT9"/>
<gene>
    <name evidence="1" type="ORF">EZS28_044201</name>
</gene>